<evidence type="ECO:0000313" key="3">
    <source>
        <dbReference type="Proteomes" id="UP001457282"/>
    </source>
</evidence>
<name>A0AAW1YA06_RUBAR</name>
<dbReference type="Gene3D" id="3.60.10.10">
    <property type="entry name" value="Endonuclease/exonuclease/phosphatase"/>
    <property type="match status" value="1"/>
</dbReference>
<dbReference type="PANTHER" id="PTHR35218">
    <property type="entry name" value="RNASE H DOMAIN-CONTAINING PROTEIN"/>
    <property type="match status" value="1"/>
</dbReference>
<keyword evidence="3" id="KW-1185">Reference proteome</keyword>
<feature type="domain" description="Endonuclease/exonuclease/phosphatase" evidence="1">
    <location>
        <begin position="6"/>
        <end position="219"/>
    </location>
</feature>
<evidence type="ECO:0000313" key="2">
    <source>
        <dbReference type="EMBL" id="KAK9944850.1"/>
    </source>
</evidence>
<proteinExistence type="predicted"/>
<dbReference type="Pfam" id="PF03372">
    <property type="entry name" value="Exo_endo_phos"/>
    <property type="match status" value="1"/>
</dbReference>
<dbReference type="PANTHER" id="PTHR35218:SF9">
    <property type="entry name" value="ENDONUCLEASE_EXONUCLEASE_PHOSPHATASE DOMAIN-CONTAINING PROTEIN"/>
    <property type="match status" value="1"/>
</dbReference>
<sequence>MIKILFWNTRGAGSGKFQSAIVDLIKINPVDILAICEPKVQFQKASNTMLSLGFTDHKIVEADGFSGGIWLFWNSTNLHVDFFDKNAQAITVKVTLPGGPSWMLSTLYASPTKTVRSMLWSYFDNLMRNHKLPWIFIGGFNELYSAADKNLGTLSGRFGGLKQWVDHHALIDLGFIGSCYTWSNNSIKERLDKAFCTCDWRLCFPEAFIRHLPKMKSDHCPILLQLHSNNSVDRSAIPFRFQAMWLTHKDFPDFVSNTWESTSGNFLDRSKNLSQAMQQWNINVFGNIFKRKKQLLARIGGIQKARDIYDNPFLIKLESELIKDYENLRDQESIFWQQKSRDKWLQSGDRNTKFFHLTTMVRRRKNKIEGLFDSNGQWHTCINEMKTIAVSFFQNLFADPGPIDNRFLIPWRFPNISSTCFEALCRPVNMMEVKNAMFSIGSLKSPGSDGFPALFYQSYWNIYAPEIFSTVQQAFSSGEIHVGLNHTIISLIPKIPGPQRMAQFRPISLCTTVYKVISKIIVDRIRPLMQKLISPNQASYVPVGTSLTIS</sequence>
<accession>A0AAW1YA06</accession>
<dbReference type="InterPro" id="IPR005135">
    <property type="entry name" value="Endo/exonuclease/phosphatase"/>
</dbReference>
<reference evidence="2 3" key="1">
    <citation type="journal article" date="2023" name="G3 (Bethesda)">
        <title>A chromosome-length genome assembly and annotation of blackberry (Rubus argutus, cv. 'Hillquist').</title>
        <authorList>
            <person name="Bruna T."/>
            <person name="Aryal R."/>
            <person name="Dudchenko O."/>
            <person name="Sargent D.J."/>
            <person name="Mead D."/>
            <person name="Buti M."/>
            <person name="Cavallini A."/>
            <person name="Hytonen T."/>
            <person name="Andres J."/>
            <person name="Pham M."/>
            <person name="Weisz D."/>
            <person name="Mascagni F."/>
            <person name="Usai G."/>
            <person name="Natali L."/>
            <person name="Bassil N."/>
            <person name="Fernandez G.E."/>
            <person name="Lomsadze A."/>
            <person name="Armour M."/>
            <person name="Olukolu B."/>
            <person name="Poorten T."/>
            <person name="Britton C."/>
            <person name="Davik J."/>
            <person name="Ashrafi H."/>
            <person name="Aiden E.L."/>
            <person name="Borodovsky M."/>
            <person name="Worthington M."/>
        </authorList>
    </citation>
    <scope>NUCLEOTIDE SEQUENCE [LARGE SCALE GENOMIC DNA]</scope>
    <source>
        <strain evidence="2">PI 553951</strain>
    </source>
</reference>
<dbReference type="SUPFAM" id="SSF56219">
    <property type="entry name" value="DNase I-like"/>
    <property type="match status" value="1"/>
</dbReference>
<organism evidence="2 3">
    <name type="scientific">Rubus argutus</name>
    <name type="common">Southern blackberry</name>
    <dbReference type="NCBI Taxonomy" id="59490"/>
    <lineage>
        <taxon>Eukaryota</taxon>
        <taxon>Viridiplantae</taxon>
        <taxon>Streptophyta</taxon>
        <taxon>Embryophyta</taxon>
        <taxon>Tracheophyta</taxon>
        <taxon>Spermatophyta</taxon>
        <taxon>Magnoliopsida</taxon>
        <taxon>eudicotyledons</taxon>
        <taxon>Gunneridae</taxon>
        <taxon>Pentapetalae</taxon>
        <taxon>rosids</taxon>
        <taxon>fabids</taxon>
        <taxon>Rosales</taxon>
        <taxon>Rosaceae</taxon>
        <taxon>Rosoideae</taxon>
        <taxon>Rosoideae incertae sedis</taxon>
        <taxon>Rubus</taxon>
    </lineage>
</organism>
<dbReference type="Proteomes" id="UP001457282">
    <property type="component" value="Unassembled WGS sequence"/>
</dbReference>
<comment type="caution">
    <text evidence="2">The sequence shown here is derived from an EMBL/GenBank/DDBJ whole genome shotgun (WGS) entry which is preliminary data.</text>
</comment>
<dbReference type="AlphaFoldDB" id="A0AAW1YA06"/>
<dbReference type="EMBL" id="JBEDUW010000002">
    <property type="protein sequence ID" value="KAK9944850.1"/>
    <property type="molecule type" value="Genomic_DNA"/>
</dbReference>
<gene>
    <name evidence="2" type="ORF">M0R45_010397</name>
</gene>
<protein>
    <recommendedName>
        <fullName evidence="1">Endonuclease/exonuclease/phosphatase domain-containing protein</fullName>
    </recommendedName>
</protein>
<dbReference type="InterPro" id="IPR036691">
    <property type="entry name" value="Endo/exonu/phosph_ase_sf"/>
</dbReference>
<evidence type="ECO:0000259" key="1">
    <source>
        <dbReference type="Pfam" id="PF03372"/>
    </source>
</evidence>
<dbReference type="GO" id="GO:0003824">
    <property type="term" value="F:catalytic activity"/>
    <property type="evidence" value="ECO:0007669"/>
    <property type="project" value="InterPro"/>
</dbReference>